<reference evidence="2 3" key="1">
    <citation type="submission" date="2024-11" db="EMBL/GenBank/DDBJ databases">
        <title>A near-complete genome assembly of Cinchona calisaya.</title>
        <authorList>
            <person name="Lian D.C."/>
            <person name="Zhao X.W."/>
            <person name="Wei L."/>
        </authorList>
    </citation>
    <scope>NUCLEOTIDE SEQUENCE [LARGE SCALE GENOMIC DNA]</scope>
    <source>
        <tissue evidence="2">Nenye</tissue>
    </source>
</reference>
<dbReference type="Proteomes" id="UP001630127">
    <property type="component" value="Unassembled WGS sequence"/>
</dbReference>
<keyword evidence="3" id="KW-1185">Reference proteome</keyword>
<evidence type="ECO:0000313" key="2">
    <source>
        <dbReference type="EMBL" id="KAL3535126.1"/>
    </source>
</evidence>
<comment type="caution">
    <text evidence="2">The sequence shown here is derived from an EMBL/GenBank/DDBJ whole genome shotgun (WGS) entry which is preliminary data.</text>
</comment>
<evidence type="ECO:0000256" key="1">
    <source>
        <dbReference type="SAM" id="MobiDB-lite"/>
    </source>
</evidence>
<feature type="compositionally biased region" description="Basic and acidic residues" evidence="1">
    <location>
        <begin position="42"/>
        <end position="59"/>
    </location>
</feature>
<accession>A0ABD3AVC4</accession>
<dbReference type="AlphaFoldDB" id="A0ABD3AVC4"/>
<evidence type="ECO:0000313" key="3">
    <source>
        <dbReference type="Proteomes" id="UP001630127"/>
    </source>
</evidence>
<name>A0ABD3AVC4_9GENT</name>
<sequence>MVPQEKSHIEPMRPDACLITAKEMIRGARQIWVRFLPKCQGNKRDERKENGEEGRETDFNMRPTIELSFPKASRIIIADMKQGQIETGFEEGMSQLFIGMTSTEGPSTTSSFVLIEKRALNNWIEEYLSINREFQ</sequence>
<proteinExistence type="predicted"/>
<protein>
    <submittedName>
        <fullName evidence="2">Uncharacterized protein</fullName>
    </submittedName>
</protein>
<dbReference type="EMBL" id="JBJUIK010000002">
    <property type="protein sequence ID" value="KAL3535126.1"/>
    <property type="molecule type" value="Genomic_DNA"/>
</dbReference>
<gene>
    <name evidence="2" type="ORF">ACH5RR_003587</name>
</gene>
<organism evidence="2 3">
    <name type="scientific">Cinchona calisaya</name>
    <dbReference type="NCBI Taxonomy" id="153742"/>
    <lineage>
        <taxon>Eukaryota</taxon>
        <taxon>Viridiplantae</taxon>
        <taxon>Streptophyta</taxon>
        <taxon>Embryophyta</taxon>
        <taxon>Tracheophyta</taxon>
        <taxon>Spermatophyta</taxon>
        <taxon>Magnoliopsida</taxon>
        <taxon>eudicotyledons</taxon>
        <taxon>Gunneridae</taxon>
        <taxon>Pentapetalae</taxon>
        <taxon>asterids</taxon>
        <taxon>lamiids</taxon>
        <taxon>Gentianales</taxon>
        <taxon>Rubiaceae</taxon>
        <taxon>Cinchonoideae</taxon>
        <taxon>Cinchoneae</taxon>
        <taxon>Cinchona</taxon>
    </lineage>
</organism>
<feature type="region of interest" description="Disordered" evidence="1">
    <location>
        <begin position="42"/>
        <end position="62"/>
    </location>
</feature>